<organism evidence="1 2">
    <name type="scientific">Rhizobium lusitanum</name>
    <dbReference type="NCBI Taxonomy" id="293958"/>
    <lineage>
        <taxon>Bacteria</taxon>
        <taxon>Pseudomonadati</taxon>
        <taxon>Pseudomonadota</taxon>
        <taxon>Alphaproteobacteria</taxon>
        <taxon>Hyphomicrobiales</taxon>
        <taxon>Rhizobiaceae</taxon>
        <taxon>Rhizobium/Agrobacterium group</taxon>
        <taxon>Rhizobium</taxon>
    </lineage>
</organism>
<accession>A0A6L9U0J5</accession>
<sequence>MFEREFDGGSMPADVDARRNALVTAVKAQRDAVSRARKIYFDTSSYALEGKHDVEFEIKKAIADKYGIAFRSVVFSGSAQLGFSPYKDTSFVPGRSDLDVACIDSSLFQYYWSLVLRVTKAFNDESVWVGTDHSAKLKSHLLKRGMILLDYLPRCPERTKDMAFLDDISRVYRAQFNRISLAIYINEAAFCWKQASALANIIGNDHA</sequence>
<proteinExistence type="predicted"/>
<protein>
    <submittedName>
        <fullName evidence="1">Uncharacterized protein</fullName>
    </submittedName>
</protein>
<reference evidence="1 2" key="1">
    <citation type="submission" date="2019-12" db="EMBL/GenBank/DDBJ databases">
        <title>Rhizobium genotypes associated with high levels of biological nitrogen fixation by grain legumes in a temperate-maritime cropping system.</title>
        <authorList>
            <person name="Maluk M."/>
            <person name="Francesc Ferrando Molina F."/>
            <person name="Lopez Del Egido L."/>
            <person name="Lafos M."/>
            <person name="Langarica-Fuentes A."/>
            <person name="Gebre Yohannes G."/>
            <person name="Young M.W."/>
            <person name="Martin P."/>
            <person name="Gantlett R."/>
            <person name="Kenicer G."/>
            <person name="Hawes C."/>
            <person name="Begg G.S."/>
            <person name="Quilliam R.S."/>
            <person name="Squire G.R."/>
            <person name="Poole P.S."/>
            <person name="Young P.W."/>
            <person name="Iannetta P.M."/>
            <person name="James E.K."/>
        </authorList>
    </citation>
    <scope>NUCLEOTIDE SEQUENCE [LARGE SCALE GENOMIC DNA]</scope>
    <source>
        <strain evidence="1 2">JHI1118</strain>
    </source>
</reference>
<name>A0A6L9U0J5_9HYPH</name>
<evidence type="ECO:0000313" key="2">
    <source>
        <dbReference type="Proteomes" id="UP000483035"/>
    </source>
</evidence>
<dbReference type="EMBL" id="WUEY01000001">
    <property type="protein sequence ID" value="NEI67988.1"/>
    <property type="molecule type" value="Genomic_DNA"/>
</dbReference>
<dbReference type="RefSeq" id="WP_163984467.1">
    <property type="nucleotide sequence ID" value="NZ_WUEY01000001.1"/>
</dbReference>
<dbReference type="AlphaFoldDB" id="A0A6L9U0J5"/>
<dbReference type="Proteomes" id="UP000483035">
    <property type="component" value="Unassembled WGS sequence"/>
</dbReference>
<gene>
    <name evidence="1" type="ORF">GR212_00270</name>
</gene>
<evidence type="ECO:0000313" key="1">
    <source>
        <dbReference type="EMBL" id="NEI67988.1"/>
    </source>
</evidence>
<comment type="caution">
    <text evidence="1">The sequence shown here is derived from an EMBL/GenBank/DDBJ whole genome shotgun (WGS) entry which is preliminary data.</text>
</comment>